<evidence type="ECO:0000313" key="1">
    <source>
        <dbReference type="EMBL" id="JAH02055.1"/>
    </source>
</evidence>
<reference evidence="1" key="2">
    <citation type="journal article" date="2015" name="Fish Shellfish Immunol.">
        <title>Early steps in the European eel (Anguilla anguilla)-Vibrio vulnificus interaction in the gills: Role of the RtxA13 toxin.</title>
        <authorList>
            <person name="Callol A."/>
            <person name="Pajuelo D."/>
            <person name="Ebbesson L."/>
            <person name="Teles M."/>
            <person name="MacKenzie S."/>
            <person name="Amaro C."/>
        </authorList>
    </citation>
    <scope>NUCLEOTIDE SEQUENCE</scope>
</reference>
<sequence length="21" mass="2546">MLNQTNLKGQFTQKLNKVRFH</sequence>
<proteinExistence type="predicted"/>
<accession>A0A0E9PDB6</accession>
<dbReference type="AlphaFoldDB" id="A0A0E9PDB6"/>
<organism evidence="1">
    <name type="scientific">Anguilla anguilla</name>
    <name type="common">European freshwater eel</name>
    <name type="synonym">Muraena anguilla</name>
    <dbReference type="NCBI Taxonomy" id="7936"/>
    <lineage>
        <taxon>Eukaryota</taxon>
        <taxon>Metazoa</taxon>
        <taxon>Chordata</taxon>
        <taxon>Craniata</taxon>
        <taxon>Vertebrata</taxon>
        <taxon>Euteleostomi</taxon>
        <taxon>Actinopterygii</taxon>
        <taxon>Neopterygii</taxon>
        <taxon>Teleostei</taxon>
        <taxon>Anguilliformes</taxon>
        <taxon>Anguillidae</taxon>
        <taxon>Anguilla</taxon>
    </lineage>
</organism>
<name>A0A0E9PDB6_ANGAN</name>
<reference evidence="1" key="1">
    <citation type="submission" date="2014-11" db="EMBL/GenBank/DDBJ databases">
        <authorList>
            <person name="Amaro Gonzalez C."/>
        </authorList>
    </citation>
    <scope>NUCLEOTIDE SEQUENCE</scope>
</reference>
<protein>
    <submittedName>
        <fullName evidence="1">Uncharacterized protein</fullName>
    </submittedName>
</protein>
<dbReference type="EMBL" id="GBXM01106522">
    <property type="protein sequence ID" value="JAH02055.1"/>
    <property type="molecule type" value="Transcribed_RNA"/>
</dbReference>